<dbReference type="AlphaFoldDB" id="A0A8J7YM51"/>
<reference evidence="1" key="1">
    <citation type="submission" date="2021-06" db="EMBL/GenBank/DDBJ databases">
        <title>Halomicroarcula sp. F24A a new haloarchaeum isolated from saline soil.</title>
        <authorList>
            <person name="Duran-Viseras A."/>
            <person name="Sanchez-Porro C."/>
            <person name="Ventosa A."/>
        </authorList>
    </citation>
    <scope>NUCLEOTIDE SEQUENCE</scope>
    <source>
        <strain evidence="1">F24A</strain>
    </source>
</reference>
<dbReference type="Proteomes" id="UP000783863">
    <property type="component" value="Unassembled WGS sequence"/>
</dbReference>
<evidence type="ECO:0000313" key="1">
    <source>
        <dbReference type="EMBL" id="MBX0305329.1"/>
    </source>
</evidence>
<evidence type="ECO:0000313" key="2">
    <source>
        <dbReference type="Proteomes" id="UP000783863"/>
    </source>
</evidence>
<sequence length="160" mass="17860">MSSGQSPVEQYVETVAPRLGDEGFERSETTLDEQALTVFHDREVQPWKLALVDTVIVVGTADTPAEARAFSKAAFEQGLSLKSRFPRGLFGGVVVYPVIVTEAPLVNWVNSYSPRHWSSFEFPVVVAPEADSIHYNRETPTWGAVYYRGLRNQAERLFAP</sequence>
<comment type="caution">
    <text evidence="1">The sequence shown here is derived from an EMBL/GenBank/DDBJ whole genome shotgun (WGS) entry which is preliminary data.</text>
</comment>
<keyword evidence="2" id="KW-1185">Reference proteome</keyword>
<proteinExistence type="predicted"/>
<accession>A0A8J7YM51</accession>
<protein>
    <submittedName>
        <fullName evidence="1">Uncharacterized protein</fullName>
    </submittedName>
</protein>
<organism evidence="1 2">
    <name type="scientific">Haloarcula salinisoli</name>
    <dbReference type="NCBI Taxonomy" id="2487746"/>
    <lineage>
        <taxon>Archaea</taxon>
        <taxon>Methanobacteriati</taxon>
        <taxon>Methanobacteriota</taxon>
        <taxon>Stenosarchaea group</taxon>
        <taxon>Halobacteria</taxon>
        <taxon>Halobacteriales</taxon>
        <taxon>Haloarculaceae</taxon>
        <taxon>Haloarcula</taxon>
    </lineage>
</organism>
<dbReference type="EMBL" id="RKLQ01000003">
    <property type="protein sequence ID" value="MBX0305329.1"/>
    <property type="molecule type" value="Genomic_DNA"/>
</dbReference>
<dbReference type="RefSeq" id="WP_220589565.1">
    <property type="nucleotide sequence ID" value="NZ_RKLQ01000003.1"/>
</dbReference>
<name>A0A8J7YM51_9EURY</name>
<gene>
    <name evidence="1" type="ORF">EGD98_16840</name>
</gene>